<proteinExistence type="predicted"/>
<evidence type="ECO:0000313" key="7">
    <source>
        <dbReference type="EMBL" id="KFN44381.1"/>
    </source>
</evidence>
<feature type="transmembrane region" description="Helical" evidence="5">
    <location>
        <begin position="264"/>
        <end position="283"/>
    </location>
</feature>
<dbReference type="Proteomes" id="UP000029393">
    <property type="component" value="Unassembled WGS sequence"/>
</dbReference>
<feature type="transmembrane region" description="Helical" evidence="5">
    <location>
        <begin position="154"/>
        <end position="172"/>
    </location>
</feature>
<feature type="transmembrane region" description="Helical" evidence="5">
    <location>
        <begin position="184"/>
        <end position="202"/>
    </location>
</feature>
<dbReference type="GO" id="GO:0016020">
    <property type="term" value="C:membrane"/>
    <property type="evidence" value="ECO:0007669"/>
    <property type="project" value="UniProtKB-SubCell"/>
</dbReference>
<dbReference type="InterPro" id="IPR050638">
    <property type="entry name" value="AA-Vitamin_Transporters"/>
</dbReference>
<keyword evidence="3 5" id="KW-1133">Transmembrane helix</keyword>
<feature type="domain" description="EamA" evidence="6">
    <location>
        <begin position="14"/>
        <end position="141"/>
    </location>
</feature>
<evidence type="ECO:0000256" key="4">
    <source>
        <dbReference type="ARBA" id="ARBA00023136"/>
    </source>
</evidence>
<comment type="subcellular location">
    <subcellularLocation>
        <location evidence="1">Membrane</location>
        <topology evidence="1">Multi-pass membrane protein</topology>
    </subcellularLocation>
</comment>
<reference evidence="7 8" key="1">
    <citation type="submission" date="2013-09" db="EMBL/GenBank/DDBJ databases">
        <title>Genome sequencing of Arenimonas metalli.</title>
        <authorList>
            <person name="Chen F."/>
            <person name="Wang G."/>
        </authorList>
    </citation>
    <scope>NUCLEOTIDE SEQUENCE [LARGE SCALE GENOMIC DNA]</scope>
    <source>
        <strain evidence="7 8">CF5-1</strain>
    </source>
</reference>
<dbReference type="PANTHER" id="PTHR32322">
    <property type="entry name" value="INNER MEMBRANE TRANSPORTER"/>
    <property type="match status" value="1"/>
</dbReference>
<evidence type="ECO:0000256" key="1">
    <source>
        <dbReference type="ARBA" id="ARBA00004141"/>
    </source>
</evidence>
<evidence type="ECO:0000259" key="6">
    <source>
        <dbReference type="Pfam" id="PF00892"/>
    </source>
</evidence>
<dbReference type="AlphaFoldDB" id="A0A091AY80"/>
<evidence type="ECO:0000256" key="5">
    <source>
        <dbReference type="SAM" id="Phobius"/>
    </source>
</evidence>
<dbReference type="OrthoDB" id="321830at2"/>
<protein>
    <recommendedName>
        <fullName evidence="6">EamA domain-containing protein</fullName>
    </recommendedName>
</protein>
<dbReference type="Pfam" id="PF00892">
    <property type="entry name" value="EamA"/>
    <property type="match status" value="2"/>
</dbReference>
<comment type="caution">
    <text evidence="7">The sequence shown here is derived from an EMBL/GenBank/DDBJ whole genome shotgun (WGS) entry which is preliminary data.</text>
</comment>
<organism evidence="7 8">
    <name type="scientific">Arenimonas metalli CF5-1</name>
    <dbReference type="NCBI Taxonomy" id="1384056"/>
    <lineage>
        <taxon>Bacteria</taxon>
        <taxon>Pseudomonadati</taxon>
        <taxon>Pseudomonadota</taxon>
        <taxon>Gammaproteobacteria</taxon>
        <taxon>Lysobacterales</taxon>
        <taxon>Lysobacteraceae</taxon>
        <taxon>Arenimonas</taxon>
    </lineage>
</organism>
<dbReference type="InterPro" id="IPR037185">
    <property type="entry name" value="EmrE-like"/>
</dbReference>
<sequence length="288" mass="29197">MPDAARAPTRLRIATLTVLALLAFAGNSLLCRAALANTDIDPASFTAIRILSGAMMLVLLLAVRPGPLPAAGSWRSAAALFAYAIAFSYAYTGLSAGTGALLLFGAVQATMLVAGLFTGTRWRAWQAAGLALALAGLVGLLWPGLSAPPAEPAALMLGAGLAWGIYTLRGRGLPDALAATTGNFMRAAPMAVVAAGIAWPWLKPDLDGALLALASGALTSGLGYALWYSALRGLSPQVAGSSQLSVPVITALAGVLLLGETIDLRLALGAAAVLGGIALTLDWRRARG</sequence>
<feature type="transmembrane region" description="Helical" evidence="5">
    <location>
        <begin position="124"/>
        <end position="142"/>
    </location>
</feature>
<feature type="transmembrane region" description="Helical" evidence="5">
    <location>
        <begin position="98"/>
        <end position="117"/>
    </location>
</feature>
<evidence type="ECO:0000313" key="8">
    <source>
        <dbReference type="Proteomes" id="UP000029393"/>
    </source>
</evidence>
<dbReference type="InterPro" id="IPR000620">
    <property type="entry name" value="EamA_dom"/>
</dbReference>
<feature type="transmembrane region" description="Helical" evidence="5">
    <location>
        <begin position="208"/>
        <end position="227"/>
    </location>
</feature>
<evidence type="ECO:0000256" key="3">
    <source>
        <dbReference type="ARBA" id="ARBA00022989"/>
    </source>
</evidence>
<dbReference type="EMBL" id="AVCK01000034">
    <property type="protein sequence ID" value="KFN44381.1"/>
    <property type="molecule type" value="Genomic_DNA"/>
</dbReference>
<dbReference type="PATRIC" id="fig|1384056.3.peg.2064"/>
<feature type="domain" description="EamA" evidence="6">
    <location>
        <begin position="154"/>
        <end position="281"/>
    </location>
</feature>
<keyword evidence="4 5" id="KW-0472">Membrane</keyword>
<dbReference type="eggNOG" id="COG0697">
    <property type="taxonomic scope" value="Bacteria"/>
</dbReference>
<feature type="transmembrane region" description="Helical" evidence="5">
    <location>
        <begin position="74"/>
        <end position="92"/>
    </location>
</feature>
<dbReference type="RefSeq" id="WP_034213751.1">
    <property type="nucleotide sequence ID" value="NZ_AVCK01000034.1"/>
</dbReference>
<feature type="transmembrane region" description="Helical" evidence="5">
    <location>
        <begin position="43"/>
        <end position="62"/>
    </location>
</feature>
<keyword evidence="2 5" id="KW-0812">Transmembrane</keyword>
<evidence type="ECO:0000256" key="2">
    <source>
        <dbReference type="ARBA" id="ARBA00022692"/>
    </source>
</evidence>
<accession>A0A091AY80</accession>
<dbReference type="PANTHER" id="PTHR32322:SF9">
    <property type="entry name" value="AMINO-ACID METABOLITE EFFLUX PUMP-RELATED"/>
    <property type="match status" value="1"/>
</dbReference>
<keyword evidence="8" id="KW-1185">Reference proteome</keyword>
<gene>
    <name evidence="7" type="ORF">N787_13585</name>
</gene>
<feature type="transmembrane region" description="Helical" evidence="5">
    <location>
        <begin position="239"/>
        <end position="258"/>
    </location>
</feature>
<dbReference type="SUPFAM" id="SSF103481">
    <property type="entry name" value="Multidrug resistance efflux transporter EmrE"/>
    <property type="match status" value="2"/>
</dbReference>
<name>A0A091AY80_9GAMM</name>